<reference evidence="2 3" key="1">
    <citation type="submission" date="2007-11" db="EMBL/GenBank/DDBJ databases">
        <title>Complete sequence of chromosome of Shewanella baltica OS195.</title>
        <authorList>
            <consortium name="US DOE Joint Genome Institute"/>
            <person name="Copeland A."/>
            <person name="Lucas S."/>
            <person name="Lapidus A."/>
            <person name="Barry K."/>
            <person name="Glavina del Rio T."/>
            <person name="Dalin E."/>
            <person name="Tice H."/>
            <person name="Pitluck S."/>
            <person name="Chain P."/>
            <person name="Malfatti S."/>
            <person name="Shin M."/>
            <person name="Vergez L."/>
            <person name="Schmutz J."/>
            <person name="Larimer F."/>
            <person name="Land M."/>
            <person name="Hauser L."/>
            <person name="Kyrpides N."/>
            <person name="Kim E."/>
            <person name="Brettar I."/>
            <person name="Rodrigues J."/>
            <person name="Konstantinidis K."/>
            <person name="Klappenbach J."/>
            <person name="Hofle M."/>
            <person name="Tiedje J."/>
            <person name="Richardson P."/>
        </authorList>
    </citation>
    <scope>NUCLEOTIDE SEQUENCE [LARGE SCALE GENOMIC DNA]</scope>
    <source>
        <strain evidence="2 3">OS195</strain>
    </source>
</reference>
<keyword evidence="2" id="KW-0346">Stress response</keyword>
<sequence length="135" mass="14751" precursor="true">MRGALCNKESNVKFGIIVICLAALLSAPSYADENSSIGFKTVALALEALKNKDGTKTSVQGGWTIIEDQEDSNMVLWSFTPDSHPAHPAAVKRTVLEKKQSVYIQMTALCQAKKAACDKLMQEFEELNQNIMKGS</sequence>
<dbReference type="KEGG" id="sbn:Sbal195_1726"/>
<evidence type="ECO:0000313" key="3">
    <source>
        <dbReference type="Proteomes" id="UP000000770"/>
    </source>
</evidence>
<evidence type="ECO:0000256" key="1">
    <source>
        <dbReference type="SAM" id="SignalP"/>
    </source>
</evidence>
<dbReference type="AlphaFoldDB" id="A9KXF9"/>
<keyword evidence="1" id="KW-0732">Signal</keyword>
<organism evidence="2 3">
    <name type="scientific">Shewanella baltica (strain OS195)</name>
    <dbReference type="NCBI Taxonomy" id="399599"/>
    <lineage>
        <taxon>Bacteria</taxon>
        <taxon>Pseudomonadati</taxon>
        <taxon>Pseudomonadota</taxon>
        <taxon>Gammaproteobacteria</taxon>
        <taxon>Alteromonadales</taxon>
        <taxon>Shewanellaceae</taxon>
        <taxon>Shewanella</taxon>
    </lineage>
</organism>
<protein>
    <submittedName>
        <fullName evidence="2">Heat shock protein DnaJ-like protein</fullName>
    </submittedName>
</protein>
<proteinExistence type="predicted"/>
<evidence type="ECO:0000313" key="2">
    <source>
        <dbReference type="EMBL" id="ABX48898.1"/>
    </source>
</evidence>
<dbReference type="Proteomes" id="UP000000770">
    <property type="component" value="Chromosome"/>
</dbReference>
<gene>
    <name evidence="2" type="ordered locus">Sbal195_1726</name>
</gene>
<dbReference type="EMBL" id="CP000891">
    <property type="protein sequence ID" value="ABX48898.1"/>
    <property type="molecule type" value="Genomic_DNA"/>
</dbReference>
<feature type="signal peptide" evidence="1">
    <location>
        <begin position="1"/>
        <end position="31"/>
    </location>
</feature>
<feature type="chain" id="PRO_5002736987" evidence="1">
    <location>
        <begin position="32"/>
        <end position="135"/>
    </location>
</feature>
<accession>A9KXF9</accession>
<name>A9KXF9_SHEB9</name>
<dbReference type="HOGENOM" id="CLU_2002343_0_0_6"/>